<dbReference type="Gene3D" id="3.40.190.10">
    <property type="entry name" value="Periplasmic binding protein-like II"/>
    <property type="match status" value="1"/>
</dbReference>
<name>A0A2J8AIF3_9CHLO</name>
<dbReference type="EMBL" id="PGGS01000011">
    <property type="protein sequence ID" value="PNH12300.1"/>
    <property type="molecule type" value="Genomic_DNA"/>
</dbReference>
<evidence type="ECO:0000256" key="3">
    <source>
        <dbReference type="SAM" id="SignalP"/>
    </source>
</evidence>
<feature type="transmembrane region" description="Helical" evidence="2">
    <location>
        <begin position="583"/>
        <end position="606"/>
    </location>
</feature>
<dbReference type="SUPFAM" id="SSF55073">
    <property type="entry name" value="Nucleotide cyclase"/>
    <property type="match status" value="1"/>
</dbReference>
<dbReference type="OrthoDB" id="2021138at2759"/>
<evidence type="ECO:0000313" key="5">
    <source>
        <dbReference type="Proteomes" id="UP000236333"/>
    </source>
</evidence>
<keyword evidence="5" id="KW-1185">Reference proteome</keyword>
<dbReference type="InterPro" id="IPR029787">
    <property type="entry name" value="Nucleotide_cyclase"/>
</dbReference>
<feature type="compositionally biased region" description="Basic and acidic residues" evidence="1">
    <location>
        <begin position="1004"/>
        <end position="1021"/>
    </location>
</feature>
<dbReference type="InterPro" id="IPR050490">
    <property type="entry name" value="Bact_solute-bd_prot1"/>
</dbReference>
<feature type="compositionally biased region" description="Low complexity" evidence="1">
    <location>
        <begin position="1385"/>
        <end position="1410"/>
    </location>
</feature>
<dbReference type="PANTHER" id="PTHR43649">
    <property type="entry name" value="ARABINOSE-BINDING PROTEIN-RELATED"/>
    <property type="match status" value="1"/>
</dbReference>
<protein>
    <recommendedName>
        <fullName evidence="6">Guanylate cyclase domain-containing protein</fullName>
    </recommendedName>
</protein>
<feature type="region of interest" description="Disordered" evidence="1">
    <location>
        <begin position="788"/>
        <end position="826"/>
    </location>
</feature>
<feature type="compositionally biased region" description="Low complexity" evidence="1">
    <location>
        <begin position="1027"/>
        <end position="1038"/>
    </location>
</feature>
<feature type="region of interest" description="Disordered" evidence="1">
    <location>
        <begin position="972"/>
        <end position="1093"/>
    </location>
</feature>
<dbReference type="SUPFAM" id="SSF53850">
    <property type="entry name" value="Periplasmic binding protein-like II"/>
    <property type="match status" value="1"/>
</dbReference>
<feature type="compositionally biased region" description="Low complexity" evidence="1">
    <location>
        <begin position="1366"/>
        <end position="1377"/>
    </location>
</feature>
<dbReference type="PANTHER" id="PTHR43649:SF12">
    <property type="entry name" value="DIACETYLCHITOBIOSE BINDING PROTEIN DASA"/>
    <property type="match status" value="1"/>
</dbReference>
<keyword evidence="3" id="KW-0732">Signal</keyword>
<proteinExistence type="predicted"/>
<keyword evidence="2" id="KW-0812">Transmembrane</keyword>
<reference evidence="4 5" key="1">
    <citation type="journal article" date="2017" name="Mol. Biol. Evol.">
        <title>The 4-celled Tetrabaena socialis nuclear genome reveals the essential components for genetic control of cell number at the origin of multicellularity in the volvocine lineage.</title>
        <authorList>
            <person name="Featherston J."/>
            <person name="Arakaki Y."/>
            <person name="Hanschen E.R."/>
            <person name="Ferris P.J."/>
            <person name="Michod R.E."/>
            <person name="Olson B.J.S.C."/>
            <person name="Nozaki H."/>
            <person name="Durand P.M."/>
        </authorList>
    </citation>
    <scope>NUCLEOTIDE SEQUENCE [LARGE SCALE GENOMIC DNA]</scope>
    <source>
        <strain evidence="4 5">NIES-571</strain>
    </source>
</reference>
<feature type="compositionally biased region" description="Low complexity" evidence="1">
    <location>
        <begin position="985"/>
        <end position="1002"/>
    </location>
</feature>
<evidence type="ECO:0000313" key="4">
    <source>
        <dbReference type="EMBL" id="PNH12300.1"/>
    </source>
</evidence>
<keyword evidence="2" id="KW-0472">Membrane</keyword>
<gene>
    <name evidence="4" type="ORF">TSOC_000775</name>
</gene>
<evidence type="ECO:0000256" key="1">
    <source>
        <dbReference type="SAM" id="MobiDB-lite"/>
    </source>
</evidence>
<keyword evidence="2" id="KW-1133">Transmembrane helix</keyword>
<feature type="region of interest" description="Disordered" evidence="1">
    <location>
        <begin position="1327"/>
        <end position="1423"/>
    </location>
</feature>
<dbReference type="InterPro" id="IPR006059">
    <property type="entry name" value="SBP"/>
</dbReference>
<organism evidence="4 5">
    <name type="scientific">Tetrabaena socialis</name>
    <dbReference type="NCBI Taxonomy" id="47790"/>
    <lineage>
        <taxon>Eukaryota</taxon>
        <taxon>Viridiplantae</taxon>
        <taxon>Chlorophyta</taxon>
        <taxon>core chlorophytes</taxon>
        <taxon>Chlorophyceae</taxon>
        <taxon>CS clade</taxon>
        <taxon>Chlamydomonadales</taxon>
        <taxon>Tetrabaenaceae</taxon>
        <taxon>Tetrabaena</taxon>
    </lineage>
</organism>
<evidence type="ECO:0008006" key="6">
    <source>
        <dbReference type="Google" id="ProtNLM"/>
    </source>
</evidence>
<dbReference type="Gene3D" id="3.30.70.1230">
    <property type="entry name" value="Nucleotide cyclase"/>
    <property type="match status" value="2"/>
</dbReference>
<dbReference type="Proteomes" id="UP000236333">
    <property type="component" value="Unassembled WGS sequence"/>
</dbReference>
<feature type="signal peptide" evidence="3">
    <location>
        <begin position="1"/>
        <end position="25"/>
    </location>
</feature>
<comment type="caution">
    <text evidence="4">The sequence shown here is derived from an EMBL/GenBank/DDBJ whole genome shotgun (WGS) entry which is preliminary data.</text>
</comment>
<sequence>MGARPGLPLACLLAFFSVVAPPLAAQTQSSLDVLAVSASCAHANLPNVIKSCYPSKIRPGNVSNNARLASAALLQACIQEAPQDASTTPRPLRIVGPELDLFRALSVISETTFSRITGVPINFTLLPQAVYSSQRQSLLLDPLPPTADRGYDALLATPSAFGDAAQVYGKLLDLSYLVAGDKLLDWGGIQAQFKSVVTYDGAVVAIPLIPAPQLLYYHKGIFERDNLSVPQTWDEFADLAERYHGREGMLGACVQPAGCRSESFVLRMIFGSYVLTRGQSQGLFWDAESLDPLVKSPAMEAALKMFRRLRAVGPNVTGSCLRPEYIQGKCLLSVNGGNEFKAGQLGKGTTAMRGRMGMALMPGSAQVLDRRTMTLQPCTPELCPLWSGTSIVNGVALPVNRPIMPVTSLVLINGLAPPAFQFYVYNLFSWLASPGVTGTAGLLTSSTELLPVREQDMADSNVPAWVAAGYVEEDTRSFLGVYRAMANSVNVNADLKIRLTTNVTNMLLASALLYNNVSLNADVGEVMARMEAVLNAIVAAEGGKEAFARMYRRSINWSPSASSVSSPPPPPPEGKVDAGRGRLLGLAVAIPCGAAVVLVLGLLVLLRVVLRRRQRGGSSAAAPGVGSSTTLCITDIQDSTVLWECVAAEHMDAALKIHHRVIREALLAHKGYESGGPLHSPPALHLHNACLRRCATFFHPLGALLFAVEAQQALLDAPWPLELLQHAPLPDIQPLDDPAWELVCSNRPPQRLPKNLSLAVLKSPASSKAAAAGPAAASFSHHLTAVRQNADAEAATQETSSYWDAPADTHRQLPQPFDPSSRPSTPLPAAISGALATPIRLHLRTPSFAEQGCSFTDLDSLPLPTVELLATLASPDGGYSSPTGHQGRRGGSGGGAAAAPVRPDAPAPGPHSGALGGAAASAARPIAAAGARSARRGAAPAFASAAAAAADGLDLAASAGGLSRSPVGSLLRPLAGTGGRPASVSRLAQPASASRSASQQDAGGLHDDGRIVEIGSGERRTLPQSGAARLAACQPAAALHRGSQGPAPAPLAGPGPRVHERGPASLPSPGTRGVAPLSLDSSGRGGGAGGGASAPFAGPVAQAALGSLGRVPSGLSADYGNRSARASNDGTPHAASSPLRCVSGVGVTLARALAAQYGLVGVPGPLPPSAVAAAAAAVAAGGAGGSGTGGAGAAAVRKAEARCVAFRGLRVRMGLSSGVNSGADVCRNAASGRIAYSGYPLRLAKAVTDAAHGGMVLLSEATREQLLADEAAGRALQHVLVLWMGRHALGCNLRDMPSELLQHPLCEEVAFDGAVVVGSLQSSADMVRHRLQSRDDVRTQQGPVRRTPGDAAAGGWDAAGGGGGVESVPEVEGAGAPEAEEGEADAAQAAGAGPASARAGEAPAGAPPSADVGRGRSEYTWRAPSAPRDGILFRGLRARGALVYGDLGGELTAGFGPSAGQVAYRSKAWSALGRLGAKSKAGEVATNAATASLLAPQFVKLVVVRNV</sequence>
<feature type="compositionally biased region" description="Basic and acidic residues" evidence="1">
    <location>
        <begin position="1327"/>
        <end position="1338"/>
    </location>
</feature>
<feature type="chain" id="PRO_5014430889" description="Guanylate cyclase domain-containing protein" evidence="3">
    <location>
        <begin position="26"/>
        <end position="1507"/>
    </location>
</feature>
<feature type="compositionally biased region" description="Gly residues" evidence="1">
    <location>
        <begin position="1083"/>
        <end position="1092"/>
    </location>
</feature>
<accession>A0A2J8AIF3</accession>
<evidence type="ECO:0000256" key="2">
    <source>
        <dbReference type="SAM" id="Phobius"/>
    </source>
</evidence>
<dbReference type="Pfam" id="PF13416">
    <property type="entry name" value="SBP_bac_8"/>
    <property type="match status" value="1"/>
</dbReference>
<feature type="region of interest" description="Disordered" evidence="1">
    <location>
        <begin position="874"/>
        <end position="917"/>
    </location>
</feature>